<dbReference type="InterPro" id="IPR005152">
    <property type="entry name" value="Lipase_secreted"/>
</dbReference>
<comment type="caution">
    <text evidence="2">The sequence shown here is derived from an EMBL/GenBank/DDBJ whole genome shotgun (WGS) entry which is preliminary data.</text>
</comment>
<evidence type="ECO:0000313" key="3">
    <source>
        <dbReference type="Proteomes" id="UP000632454"/>
    </source>
</evidence>
<dbReference type="RefSeq" id="WP_188486842.1">
    <property type="nucleotide sequence ID" value="NZ_BMCS01000001.1"/>
</dbReference>
<dbReference type="PANTHER" id="PTHR34853:SF1">
    <property type="entry name" value="LIPASE 5"/>
    <property type="match status" value="1"/>
</dbReference>
<keyword evidence="3" id="KW-1185">Reference proteome</keyword>
<feature type="signal peptide" evidence="1">
    <location>
        <begin position="1"/>
        <end position="29"/>
    </location>
</feature>
<gene>
    <name evidence="2" type="ORF">GCM10007298_06380</name>
</gene>
<dbReference type="Gene3D" id="1.10.260.130">
    <property type="match status" value="1"/>
</dbReference>
<proteinExistence type="predicted"/>
<name>A0ABQ1U983_9NOCA</name>
<dbReference type="InterPro" id="IPR029058">
    <property type="entry name" value="AB_hydrolase_fold"/>
</dbReference>
<dbReference type="PANTHER" id="PTHR34853">
    <property type="match status" value="1"/>
</dbReference>
<protein>
    <submittedName>
        <fullName evidence="2">Lipase</fullName>
    </submittedName>
</protein>
<sequence>MLKSTLRVIGAGAAIAAVVATGTTAVADAAPEVSTATQSPADVSFYTPPSPLPAGSPGDLIRVQNFRTFIGAPSGNGRIPAKASRILYRSVDSVGAPIAVSGYVLQSPKPWNGPGPRPVVAYAPGAHGQGDQCAPSRLLQSGATITPGGPMAEIESVITFNLLAKGYTVVSTDFVGLGTPGLHTFGVRLDMAHAVLDSARAVRQMTDVVDPKAKVAIAGYSEGGGAAAAAAEVASTYAPDLPLVGVYAGGTPTDLRKLMAYLDGNRLSAALAYAVNGLEERYPAFKAGFDPLLNATGKSVNAGVARECIVATSFRGRPQTKTWTKSGKSYNQILAERPDLAKFVDEQNVGGIKPEVPVFLSANPDDPTVPPTQTRELYTKWCGLKPESVQFGEYPFPVRLIGASPIGHIAGGITGFEKAFDWLQARFEGKAPVVGCQRS</sequence>
<evidence type="ECO:0000256" key="1">
    <source>
        <dbReference type="SAM" id="SignalP"/>
    </source>
</evidence>
<reference evidence="3" key="1">
    <citation type="journal article" date="2019" name="Int. J. Syst. Evol. Microbiol.">
        <title>The Global Catalogue of Microorganisms (GCM) 10K type strain sequencing project: providing services to taxonomists for standard genome sequencing and annotation.</title>
        <authorList>
            <consortium name="The Broad Institute Genomics Platform"/>
            <consortium name="The Broad Institute Genome Sequencing Center for Infectious Disease"/>
            <person name="Wu L."/>
            <person name="Ma J."/>
        </authorList>
    </citation>
    <scope>NUCLEOTIDE SEQUENCE [LARGE SCALE GENOMIC DNA]</scope>
    <source>
        <strain evidence="3">CCM 7855</strain>
    </source>
</reference>
<dbReference type="SUPFAM" id="SSF53474">
    <property type="entry name" value="alpha/beta-Hydrolases"/>
    <property type="match status" value="1"/>
</dbReference>
<feature type="chain" id="PRO_5045435893" evidence="1">
    <location>
        <begin position="30"/>
        <end position="439"/>
    </location>
</feature>
<dbReference type="Pfam" id="PF03583">
    <property type="entry name" value="LIP"/>
    <property type="match status" value="1"/>
</dbReference>
<dbReference type="EMBL" id="BMCS01000001">
    <property type="protein sequence ID" value="GGF13151.1"/>
    <property type="molecule type" value="Genomic_DNA"/>
</dbReference>
<dbReference type="Proteomes" id="UP000632454">
    <property type="component" value="Unassembled WGS sequence"/>
</dbReference>
<dbReference type="Gene3D" id="3.40.50.1820">
    <property type="entry name" value="alpha/beta hydrolase"/>
    <property type="match status" value="1"/>
</dbReference>
<organism evidence="2 3">
    <name type="scientific">Williamsia phyllosphaerae</name>
    <dbReference type="NCBI Taxonomy" id="885042"/>
    <lineage>
        <taxon>Bacteria</taxon>
        <taxon>Bacillati</taxon>
        <taxon>Actinomycetota</taxon>
        <taxon>Actinomycetes</taxon>
        <taxon>Mycobacteriales</taxon>
        <taxon>Nocardiaceae</taxon>
        <taxon>Williamsia</taxon>
    </lineage>
</organism>
<dbReference type="PIRSF" id="PIRSF029171">
    <property type="entry name" value="Esterase_LipA"/>
    <property type="match status" value="1"/>
</dbReference>
<keyword evidence="1" id="KW-0732">Signal</keyword>
<accession>A0ABQ1U983</accession>
<evidence type="ECO:0000313" key="2">
    <source>
        <dbReference type="EMBL" id="GGF13151.1"/>
    </source>
</evidence>